<protein>
    <submittedName>
        <fullName evidence="1">Uncharacterized protein P0702B09.31</fullName>
    </submittedName>
</protein>
<evidence type="ECO:0000313" key="1">
    <source>
        <dbReference type="EMBL" id="BAD68067.1"/>
    </source>
</evidence>
<sequence length="86" mass="9599">MASYAGLLNGTIEGLGKWSVHVMKEYPVCTVEGSVKDFTEGSEPRMSEGSNLGDKHGQTRMLLELIDGLRPIRRLILWKITKAHLM</sequence>
<dbReference type="EMBL" id="AP003073">
    <property type="protein sequence ID" value="BAD68067.1"/>
    <property type="molecule type" value="Genomic_DNA"/>
</dbReference>
<organism evidence="1">
    <name type="scientific">Oryza sativa subsp. japonica</name>
    <name type="common">Rice</name>
    <dbReference type="NCBI Taxonomy" id="39947"/>
    <lineage>
        <taxon>Eukaryota</taxon>
        <taxon>Viridiplantae</taxon>
        <taxon>Streptophyta</taxon>
        <taxon>Embryophyta</taxon>
        <taxon>Tracheophyta</taxon>
        <taxon>Spermatophyta</taxon>
        <taxon>Magnoliopsida</taxon>
        <taxon>Liliopsida</taxon>
        <taxon>Poales</taxon>
        <taxon>Poaceae</taxon>
        <taxon>BOP clade</taxon>
        <taxon>Oryzoideae</taxon>
        <taxon>Oryzeae</taxon>
        <taxon>Oryzinae</taxon>
        <taxon>Oryza</taxon>
        <taxon>Oryza sativa</taxon>
    </lineage>
</organism>
<dbReference type="AlphaFoldDB" id="Q5VR59"/>
<name>Q5VR59_ORYSJ</name>
<dbReference type="Proteomes" id="UP000817658">
    <property type="component" value="Chromosome 1"/>
</dbReference>
<gene>
    <name evidence="1" type="primary">P0702B09.31</name>
</gene>
<accession>Q5VR59</accession>
<reference evidence="1" key="1">
    <citation type="journal article" date="2002" name="Nature">
        <title>The genome sequence and structure of rice chromosome 1.</title>
        <authorList>
            <person name="Sasaki T."/>
            <person name="Matsumoto T."/>
            <person name="Yamamoto K."/>
            <person name="Sakata K."/>
            <person name="Baba T."/>
            <person name="Katayose Y."/>
            <person name="Wu J."/>
            <person name="Niimura Y."/>
            <person name="Cheng Z."/>
            <person name="Nagamura Y."/>
            <person name="Antonio B.A."/>
            <person name="Kanamori H."/>
            <person name="Hosokawa S."/>
            <person name="Masukawa M."/>
            <person name="Arikawa K."/>
            <person name="Chiden Y."/>
            <person name="Hayashi M."/>
            <person name="Okamoto M."/>
            <person name="Ando T."/>
            <person name="Aoki H."/>
            <person name="Arita K."/>
            <person name="Hamada M."/>
            <person name="Harada C."/>
            <person name="Hijishita S."/>
            <person name="Honda M."/>
            <person name="Ichikawa Y."/>
            <person name="Idonuma A."/>
            <person name="Iijima M."/>
            <person name="Ikeda M."/>
            <person name="Ikeno M."/>
            <person name="Itoh S."/>
            <person name="Itoh T."/>
            <person name="Itoh Y."/>
            <person name="Itoh Y."/>
            <person name="Iwabuchi A."/>
            <person name="Kamiya K."/>
            <person name="Karasawa W."/>
            <person name="Katagiri S."/>
            <person name="Kikuta A."/>
            <person name="Kobayashi N."/>
            <person name="Kono I."/>
            <person name="Machita K."/>
            <person name="Maehara T."/>
            <person name="Mizuno H."/>
            <person name="Mizubayashi T."/>
            <person name="Mukai Y."/>
            <person name="Nagasaki H."/>
            <person name="Nakashima M."/>
            <person name="Nakama Y."/>
            <person name="Nakamichi Y."/>
            <person name="Nakamura M."/>
            <person name="Namiki N."/>
            <person name="Negishi M."/>
            <person name="Ohta I."/>
            <person name="Ono N."/>
            <person name="Saji S."/>
            <person name="Sakai K."/>
            <person name="Shibata M."/>
            <person name="Shimokawa T."/>
            <person name="Shomura A."/>
            <person name="Song J."/>
            <person name="Takazaki Y."/>
            <person name="Terasawa K."/>
            <person name="Tsuji K."/>
            <person name="Waki K."/>
            <person name="Yamagata H."/>
            <person name="Yamane H."/>
            <person name="Yoshiki S."/>
            <person name="Yoshihara R."/>
            <person name="Yukawa K."/>
            <person name="Zhong H."/>
            <person name="Iwama H."/>
            <person name="Endo T."/>
            <person name="Ito H."/>
            <person name="Hahn J.H."/>
            <person name="Kim H.I."/>
            <person name="Eun M.Y."/>
            <person name="Yano M."/>
            <person name="Jiang J."/>
            <person name="Gojobori T."/>
        </authorList>
    </citation>
    <scope>NUCLEOTIDE SEQUENCE [LARGE SCALE GENOMIC DNA]</scope>
</reference>
<proteinExistence type="predicted"/>